<dbReference type="EMBL" id="JFHD01000007">
    <property type="protein sequence ID" value="KDR31010.1"/>
    <property type="molecule type" value="Genomic_DNA"/>
</dbReference>
<name>A0A656QKB0_9BURK</name>
<dbReference type="RefSeq" id="WP_008353532.1">
    <property type="nucleotide sequence ID" value="NZ_CP084284.1"/>
</dbReference>
<feature type="transmembrane region" description="Helical" evidence="2">
    <location>
        <begin position="50"/>
        <end position="72"/>
    </location>
</feature>
<proteinExistence type="predicted"/>
<dbReference type="OrthoDB" id="9150130at2"/>
<feature type="transmembrane region" description="Helical" evidence="2">
    <location>
        <begin position="24"/>
        <end position="44"/>
    </location>
</feature>
<dbReference type="Proteomes" id="UP000027451">
    <property type="component" value="Unassembled WGS sequence"/>
</dbReference>
<dbReference type="AlphaFoldDB" id="A0A656QKB0"/>
<gene>
    <name evidence="3" type="ORF">BG60_35350</name>
</gene>
<evidence type="ECO:0000313" key="3">
    <source>
        <dbReference type="EMBL" id="KDR31010.1"/>
    </source>
</evidence>
<sequence>MDKGNLSPQGFTPKTFWERPEGTMGMVVAALLGVGGITVLYKLLPYLVSIATNTLTLVLTCVALAAILYVVFDPRFRTLIAYAYKSLMRWITGLLIEIDPIGILKNYISDLRKSKSVMDARISDLNGVIQRLKNIIKKNECEAQQALKIAQQAQKVGNNQQLLLQSRQHGRLEKANMTYLDLEQKSQFLFNVLTRYQDYAGTMIADMEEEVRVETERREMTRSAHGAMSAAMRILRGQDAGRDMYNASMEYLAVDYASKIGQIEDFVRVSESFVSGMDLENGVFEADAMKKLEEWERNSNNLLMDQDTVASLNPGRASSAAASSQEVRFLESLPPES</sequence>
<accession>A0A656QKB0</accession>
<keyword evidence="2" id="KW-1133">Transmembrane helix</keyword>
<evidence type="ECO:0000256" key="1">
    <source>
        <dbReference type="SAM" id="MobiDB-lite"/>
    </source>
</evidence>
<evidence type="ECO:0000256" key="2">
    <source>
        <dbReference type="SAM" id="Phobius"/>
    </source>
</evidence>
<keyword evidence="4" id="KW-1185">Reference proteome</keyword>
<feature type="region of interest" description="Disordered" evidence="1">
    <location>
        <begin position="313"/>
        <end position="337"/>
    </location>
</feature>
<reference evidence="3 4" key="1">
    <citation type="submission" date="2014-03" db="EMBL/GenBank/DDBJ databases">
        <title>Draft Genome Sequences of Four Burkholderia Strains.</title>
        <authorList>
            <person name="Liu X.Y."/>
            <person name="Li C.X."/>
            <person name="Xu J.H."/>
        </authorList>
    </citation>
    <scope>NUCLEOTIDE SEQUENCE [LARGE SCALE GENOMIC DNA]</scope>
    <source>
        <strain evidence="3 4">OP-1</strain>
    </source>
</reference>
<comment type="caution">
    <text evidence="3">The sequence shown here is derived from an EMBL/GenBank/DDBJ whole genome shotgun (WGS) entry which is preliminary data.</text>
</comment>
<evidence type="ECO:0000313" key="4">
    <source>
        <dbReference type="Proteomes" id="UP000027451"/>
    </source>
</evidence>
<keyword evidence="2" id="KW-0812">Transmembrane</keyword>
<protein>
    <submittedName>
        <fullName evidence="3">Uncharacterized protein</fullName>
    </submittedName>
</protein>
<organism evidence="3 4">
    <name type="scientific">Caballeronia zhejiangensis</name>
    <dbReference type="NCBI Taxonomy" id="871203"/>
    <lineage>
        <taxon>Bacteria</taxon>
        <taxon>Pseudomonadati</taxon>
        <taxon>Pseudomonadota</taxon>
        <taxon>Betaproteobacteria</taxon>
        <taxon>Burkholderiales</taxon>
        <taxon>Burkholderiaceae</taxon>
        <taxon>Caballeronia</taxon>
    </lineage>
</organism>
<keyword evidence="2" id="KW-0472">Membrane</keyword>